<feature type="signal peptide" evidence="1">
    <location>
        <begin position="1"/>
        <end position="26"/>
    </location>
</feature>
<evidence type="ECO:0000313" key="2">
    <source>
        <dbReference type="EMBL" id="TPX32934.1"/>
    </source>
</evidence>
<keyword evidence="1" id="KW-0732">Signal</keyword>
<protein>
    <submittedName>
        <fullName evidence="3">Uncharacterized protein</fullName>
    </submittedName>
</protein>
<feature type="chain" id="PRO_5036363048" evidence="1">
    <location>
        <begin position="27"/>
        <end position="106"/>
    </location>
</feature>
<dbReference type="Proteomes" id="UP000317494">
    <property type="component" value="Unassembled WGS sequence"/>
</dbReference>
<evidence type="ECO:0000313" key="3">
    <source>
        <dbReference type="EMBL" id="TPX46053.1"/>
    </source>
</evidence>
<evidence type="ECO:0000313" key="4">
    <source>
        <dbReference type="Proteomes" id="UP000317494"/>
    </source>
</evidence>
<dbReference type="Proteomes" id="UP000320475">
    <property type="component" value="Unassembled WGS sequence"/>
</dbReference>
<evidence type="ECO:0000313" key="5">
    <source>
        <dbReference type="Proteomes" id="UP000320475"/>
    </source>
</evidence>
<dbReference type="AlphaFoldDB" id="A0A507D3K4"/>
<name>A0A507D3K4_9FUNG</name>
<dbReference type="VEuPathDB" id="FungiDB:SeMB42_g07557"/>
<keyword evidence="4" id="KW-1185">Reference proteome</keyword>
<comment type="caution">
    <text evidence="3">The sequence shown here is derived from an EMBL/GenBank/DDBJ whole genome shotgun (WGS) entry which is preliminary data.</text>
</comment>
<sequence length="106" mass="11588">MSIKTIIVACAIAWSMLITNVIGCRSFDPIDKQESRFRVNASATIQACKGIGHLAYPDNVAYCSVAANGNPTRFYEQWTSRTGIFTEIDCGGILRRLADDVWVAAA</sequence>
<organism evidence="3 5">
    <name type="scientific">Synchytrium endobioticum</name>
    <dbReference type="NCBI Taxonomy" id="286115"/>
    <lineage>
        <taxon>Eukaryota</taxon>
        <taxon>Fungi</taxon>
        <taxon>Fungi incertae sedis</taxon>
        <taxon>Chytridiomycota</taxon>
        <taxon>Chytridiomycota incertae sedis</taxon>
        <taxon>Chytridiomycetes</taxon>
        <taxon>Synchytriales</taxon>
        <taxon>Synchytriaceae</taxon>
        <taxon>Synchytrium</taxon>
    </lineage>
</organism>
<proteinExistence type="predicted"/>
<accession>A0A507D3K4</accession>
<gene>
    <name evidence="3" type="ORF">SeLEV6574_g03470</name>
    <name evidence="2" type="ORF">SeMB42_g07557</name>
</gene>
<dbReference type="EMBL" id="QEAN01000556">
    <property type="protein sequence ID" value="TPX32934.1"/>
    <property type="molecule type" value="Genomic_DNA"/>
</dbReference>
<reference evidence="4 5" key="1">
    <citation type="journal article" date="2019" name="Sci. Rep.">
        <title>Comparative genomics of chytrid fungi reveal insights into the obligate biotrophic and pathogenic lifestyle of Synchytrium endobioticum.</title>
        <authorList>
            <person name="van de Vossenberg B.T.L.H."/>
            <person name="Warris S."/>
            <person name="Nguyen H.D.T."/>
            <person name="van Gent-Pelzer M.P.E."/>
            <person name="Joly D.L."/>
            <person name="van de Geest H.C."/>
            <person name="Bonants P.J.M."/>
            <person name="Smith D.S."/>
            <person name="Levesque C.A."/>
            <person name="van der Lee T.A.J."/>
        </authorList>
    </citation>
    <scope>NUCLEOTIDE SEQUENCE [LARGE SCALE GENOMIC DNA]</scope>
    <source>
        <strain evidence="3 5">LEV6574</strain>
        <strain evidence="2 4">MB42</strain>
    </source>
</reference>
<dbReference type="EMBL" id="QEAM01000117">
    <property type="protein sequence ID" value="TPX46053.1"/>
    <property type="molecule type" value="Genomic_DNA"/>
</dbReference>
<evidence type="ECO:0000256" key="1">
    <source>
        <dbReference type="SAM" id="SignalP"/>
    </source>
</evidence>